<dbReference type="Proteomes" id="UP000595140">
    <property type="component" value="Unassembled WGS sequence"/>
</dbReference>
<protein>
    <recommendedName>
        <fullName evidence="11">Helicase ATP-binding domain-containing protein</fullName>
    </recommendedName>
</protein>
<dbReference type="AlphaFoldDB" id="A0A484KI12"/>
<keyword evidence="5" id="KW-0067">ATP-binding</keyword>
<reference evidence="9 10" key="1">
    <citation type="submission" date="2018-04" db="EMBL/GenBank/DDBJ databases">
        <authorList>
            <person name="Vogel A."/>
        </authorList>
    </citation>
    <scope>NUCLEOTIDE SEQUENCE [LARGE SCALE GENOMIC DNA]</scope>
</reference>
<dbReference type="GO" id="GO:0003724">
    <property type="term" value="F:RNA helicase activity"/>
    <property type="evidence" value="ECO:0007669"/>
    <property type="project" value="InterPro"/>
</dbReference>
<comment type="subcellular location">
    <subcellularLocation>
        <location evidence="1">Plastid</location>
    </subcellularLocation>
</comment>
<evidence type="ECO:0000259" key="7">
    <source>
        <dbReference type="PROSITE" id="PS51192"/>
    </source>
</evidence>
<evidence type="ECO:0000313" key="10">
    <source>
        <dbReference type="Proteomes" id="UP000595140"/>
    </source>
</evidence>
<feature type="domain" description="Helicase ATP-binding" evidence="7">
    <location>
        <begin position="1"/>
        <end position="141"/>
    </location>
</feature>
<evidence type="ECO:0000256" key="3">
    <source>
        <dbReference type="ARBA" id="ARBA00022801"/>
    </source>
</evidence>
<dbReference type="PROSITE" id="PS51195">
    <property type="entry name" value="Q_MOTIF"/>
    <property type="match status" value="1"/>
</dbReference>
<proteinExistence type="predicted"/>
<evidence type="ECO:0008006" key="11">
    <source>
        <dbReference type="Google" id="ProtNLM"/>
    </source>
</evidence>
<dbReference type="InterPro" id="IPR000629">
    <property type="entry name" value="RNA-helicase_DEAD-box_CS"/>
</dbReference>
<dbReference type="InterPro" id="IPR050079">
    <property type="entry name" value="DEAD_box_RNA_helicase"/>
</dbReference>
<evidence type="ECO:0000259" key="8">
    <source>
        <dbReference type="PROSITE" id="PS51195"/>
    </source>
</evidence>
<keyword evidence="3" id="KW-0378">Hydrolase</keyword>
<feature type="domain" description="DEAD-box RNA helicase Q" evidence="8">
    <location>
        <begin position="11"/>
        <end position="39"/>
    </location>
</feature>
<sequence length="193" mass="21705">MAEHSEEEEEKSFKELGVCDQLVEACHNLGWKTASKIQAELVGGIDKVRQSILLANRPNILVATPGRLLDHLSDTEGFSLRGLKFLVLDEADKLLNADFEKALDKLLGYISPRERTYLFSATMSKKSVLACHQTKIIKETKWTVLRHVLMRLRCTRTCDATRFLALMLRNLGLSAIPISGQMTQVSDIPFVSF</sequence>
<keyword evidence="10" id="KW-1185">Reference proteome</keyword>
<dbReference type="GO" id="GO:0009536">
    <property type="term" value="C:plastid"/>
    <property type="evidence" value="ECO:0007669"/>
    <property type="project" value="UniProtKB-SubCell"/>
</dbReference>
<evidence type="ECO:0000313" key="9">
    <source>
        <dbReference type="EMBL" id="VFQ63554.1"/>
    </source>
</evidence>
<evidence type="ECO:0000256" key="2">
    <source>
        <dbReference type="ARBA" id="ARBA00022741"/>
    </source>
</evidence>
<accession>A0A484KI12</accession>
<dbReference type="GO" id="GO:0005829">
    <property type="term" value="C:cytosol"/>
    <property type="evidence" value="ECO:0007669"/>
    <property type="project" value="TreeGrafter"/>
</dbReference>
<dbReference type="PROSITE" id="PS00039">
    <property type="entry name" value="DEAD_ATP_HELICASE"/>
    <property type="match status" value="1"/>
</dbReference>
<dbReference type="Pfam" id="PF00270">
    <property type="entry name" value="DEAD"/>
    <property type="match status" value="1"/>
</dbReference>
<dbReference type="InterPro" id="IPR027417">
    <property type="entry name" value="P-loop_NTPase"/>
</dbReference>
<evidence type="ECO:0000256" key="6">
    <source>
        <dbReference type="PROSITE-ProRule" id="PRU00552"/>
    </source>
</evidence>
<dbReference type="PROSITE" id="PS51192">
    <property type="entry name" value="HELICASE_ATP_BIND_1"/>
    <property type="match status" value="1"/>
</dbReference>
<dbReference type="InterPro" id="IPR014014">
    <property type="entry name" value="RNA_helicase_DEAD_Q_motif"/>
</dbReference>
<dbReference type="SUPFAM" id="SSF52540">
    <property type="entry name" value="P-loop containing nucleoside triphosphate hydrolases"/>
    <property type="match status" value="1"/>
</dbReference>
<keyword evidence="2" id="KW-0547">Nucleotide-binding</keyword>
<dbReference type="EMBL" id="OOIL02000305">
    <property type="protein sequence ID" value="VFQ63554.1"/>
    <property type="molecule type" value="Genomic_DNA"/>
</dbReference>
<organism evidence="9 10">
    <name type="scientific">Cuscuta campestris</name>
    <dbReference type="NCBI Taxonomy" id="132261"/>
    <lineage>
        <taxon>Eukaryota</taxon>
        <taxon>Viridiplantae</taxon>
        <taxon>Streptophyta</taxon>
        <taxon>Embryophyta</taxon>
        <taxon>Tracheophyta</taxon>
        <taxon>Spermatophyta</taxon>
        <taxon>Magnoliopsida</taxon>
        <taxon>eudicotyledons</taxon>
        <taxon>Gunneridae</taxon>
        <taxon>Pentapetalae</taxon>
        <taxon>asterids</taxon>
        <taxon>lamiids</taxon>
        <taxon>Solanales</taxon>
        <taxon>Convolvulaceae</taxon>
        <taxon>Cuscuteae</taxon>
        <taxon>Cuscuta</taxon>
        <taxon>Cuscuta subgen. Grammica</taxon>
        <taxon>Cuscuta sect. Cleistogrammica</taxon>
    </lineage>
</organism>
<gene>
    <name evidence="9" type="ORF">CCAM_LOCUS5330</name>
</gene>
<dbReference type="OrthoDB" id="10261904at2759"/>
<evidence type="ECO:0000256" key="4">
    <source>
        <dbReference type="ARBA" id="ARBA00022806"/>
    </source>
</evidence>
<dbReference type="InterPro" id="IPR011545">
    <property type="entry name" value="DEAD/DEAH_box_helicase_dom"/>
</dbReference>
<keyword evidence="4" id="KW-0347">Helicase</keyword>
<dbReference type="GO" id="GO:0005524">
    <property type="term" value="F:ATP binding"/>
    <property type="evidence" value="ECO:0007669"/>
    <property type="project" value="UniProtKB-KW"/>
</dbReference>
<dbReference type="GO" id="GO:0016787">
    <property type="term" value="F:hydrolase activity"/>
    <property type="evidence" value="ECO:0007669"/>
    <property type="project" value="UniProtKB-KW"/>
</dbReference>
<dbReference type="GO" id="GO:0003676">
    <property type="term" value="F:nucleic acid binding"/>
    <property type="evidence" value="ECO:0007669"/>
    <property type="project" value="InterPro"/>
</dbReference>
<evidence type="ECO:0000256" key="5">
    <source>
        <dbReference type="ARBA" id="ARBA00022840"/>
    </source>
</evidence>
<evidence type="ECO:0000256" key="1">
    <source>
        <dbReference type="ARBA" id="ARBA00004474"/>
    </source>
</evidence>
<dbReference type="PANTHER" id="PTHR47959:SF24">
    <property type="entry name" value="ATP-DEPENDENT RNA HELICASE"/>
    <property type="match status" value="1"/>
</dbReference>
<dbReference type="PANTHER" id="PTHR47959">
    <property type="entry name" value="ATP-DEPENDENT RNA HELICASE RHLE-RELATED"/>
    <property type="match status" value="1"/>
</dbReference>
<dbReference type="InterPro" id="IPR014001">
    <property type="entry name" value="Helicase_ATP-bd"/>
</dbReference>
<dbReference type="Gene3D" id="3.40.50.300">
    <property type="entry name" value="P-loop containing nucleotide triphosphate hydrolases"/>
    <property type="match status" value="1"/>
</dbReference>
<name>A0A484KI12_9ASTE</name>
<feature type="short sequence motif" description="Q motif" evidence="6">
    <location>
        <begin position="11"/>
        <end position="39"/>
    </location>
</feature>